<keyword evidence="5" id="KW-0004">4Fe-4S</keyword>
<keyword evidence="14" id="KW-1185">Reference proteome</keyword>
<dbReference type="CDD" id="cd10030">
    <property type="entry name" value="UDG-F4_TTUDGA_SPO1dp_like"/>
    <property type="match status" value="1"/>
</dbReference>
<dbReference type="EC" id="3.2.2.27" evidence="3"/>
<dbReference type="InterPro" id="IPR005122">
    <property type="entry name" value="Uracil-DNA_glycosylase-like"/>
</dbReference>
<proteinExistence type="inferred from homology"/>
<evidence type="ECO:0000256" key="1">
    <source>
        <dbReference type="ARBA" id="ARBA00001400"/>
    </source>
</evidence>
<dbReference type="RefSeq" id="WP_101498523.1">
    <property type="nucleotide sequence ID" value="NZ_CP025583.1"/>
</dbReference>
<dbReference type="SUPFAM" id="SSF52141">
    <property type="entry name" value="Uracil-DNA glycosylase-like"/>
    <property type="match status" value="1"/>
</dbReference>
<evidence type="ECO:0000256" key="10">
    <source>
        <dbReference type="ARBA" id="ARBA00023014"/>
    </source>
</evidence>
<dbReference type="NCBIfam" id="TIGR00758">
    <property type="entry name" value="UDG_fam4"/>
    <property type="match status" value="1"/>
</dbReference>
<dbReference type="PANTHER" id="PTHR33693:SF1">
    <property type="entry name" value="TYPE-4 URACIL-DNA GLYCOSYLASE"/>
    <property type="match status" value="1"/>
</dbReference>
<evidence type="ECO:0000256" key="8">
    <source>
        <dbReference type="ARBA" id="ARBA00022801"/>
    </source>
</evidence>
<dbReference type="Gene3D" id="3.40.470.10">
    <property type="entry name" value="Uracil-DNA glycosylase-like domain"/>
    <property type="match status" value="1"/>
</dbReference>
<keyword evidence="10" id="KW-0411">Iron-sulfur</keyword>
<organism evidence="13 14">
    <name type="scientific">Paracoccus jeotgali</name>
    <dbReference type="NCBI Taxonomy" id="2065379"/>
    <lineage>
        <taxon>Bacteria</taxon>
        <taxon>Pseudomonadati</taxon>
        <taxon>Pseudomonadota</taxon>
        <taxon>Alphaproteobacteria</taxon>
        <taxon>Rhodobacterales</taxon>
        <taxon>Paracoccaceae</taxon>
        <taxon>Paracoccus</taxon>
    </lineage>
</organism>
<dbReference type="GO" id="GO:0006281">
    <property type="term" value="P:DNA repair"/>
    <property type="evidence" value="ECO:0007669"/>
    <property type="project" value="UniProtKB-KW"/>
</dbReference>
<evidence type="ECO:0000256" key="6">
    <source>
        <dbReference type="ARBA" id="ARBA00022723"/>
    </source>
</evidence>
<keyword evidence="11" id="KW-0234">DNA repair</keyword>
<evidence type="ECO:0000313" key="13">
    <source>
        <dbReference type="EMBL" id="AUM73139.1"/>
    </source>
</evidence>
<dbReference type="KEGG" id="paru:CYR75_01495"/>
<comment type="catalytic activity">
    <reaction evidence="1">
        <text>Hydrolyzes single-stranded DNA or mismatched double-stranded DNA and polynucleotides, releasing free uracil.</text>
        <dbReference type="EC" id="3.2.2.27"/>
    </reaction>
</comment>
<dbReference type="InterPro" id="IPR036895">
    <property type="entry name" value="Uracil-DNA_glycosylase-like_sf"/>
</dbReference>
<evidence type="ECO:0000256" key="11">
    <source>
        <dbReference type="ARBA" id="ARBA00023204"/>
    </source>
</evidence>
<dbReference type="GO" id="GO:0046872">
    <property type="term" value="F:metal ion binding"/>
    <property type="evidence" value="ECO:0007669"/>
    <property type="project" value="UniProtKB-KW"/>
</dbReference>
<evidence type="ECO:0000256" key="3">
    <source>
        <dbReference type="ARBA" id="ARBA00012030"/>
    </source>
</evidence>
<evidence type="ECO:0000256" key="2">
    <source>
        <dbReference type="ARBA" id="ARBA00006521"/>
    </source>
</evidence>
<dbReference type="Pfam" id="PF03167">
    <property type="entry name" value="UDG"/>
    <property type="match status" value="1"/>
</dbReference>
<dbReference type="OrthoDB" id="5290748at2"/>
<sequence length="284" mass="29810">MESRLTWQGVEIDGPTALALLEWQREMGADEAMLDAALDRTDLPAPAAVAAAPPAPAAPAAGVSAAAQAAPPVGAQQSLLGDDHAEALAQAEALAAGAATLDALAAAQQGFDGIELKRGARNFVFADGRAAARVMILGEAPGEEEDARGLPFVGRAGQLLDQMFAAIGMGRADPDATRALYVTNVIKWRPTGNRRPTAEEIALSLPFLRRQVELADPEFLVLMGNTPCAAALGREGILRLRGNWTTAFDRPALPMTHPAYLLRNPVAKRESWADLLSLAAKLGL</sequence>
<evidence type="ECO:0000313" key="14">
    <source>
        <dbReference type="Proteomes" id="UP000234882"/>
    </source>
</evidence>
<gene>
    <name evidence="13" type="ORF">CYR75_01495</name>
</gene>
<dbReference type="InterPro" id="IPR005273">
    <property type="entry name" value="Ura-DNA_glyco_family4"/>
</dbReference>
<dbReference type="AlphaFoldDB" id="A0A2K9MBW4"/>
<dbReference type="InterPro" id="IPR051536">
    <property type="entry name" value="UDG_Type-4/5"/>
</dbReference>
<keyword evidence="9" id="KW-0408">Iron</keyword>
<dbReference type="SMART" id="SM00986">
    <property type="entry name" value="UDG"/>
    <property type="match status" value="1"/>
</dbReference>
<evidence type="ECO:0000256" key="5">
    <source>
        <dbReference type="ARBA" id="ARBA00022485"/>
    </source>
</evidence>
<evidence type="ECO:0000259" key="12">
    <source>
        <dbReference type="SMART" id="SM00986"/>
    </source>
</evidence>
<dbReference type="GO" id="GO:0004844">
    <property type="term" value="F:uracil DNA N-glycosylase activity"/>
    <property type="evidence" value="ECO:0007669"/>
    <property type="project" value="UniProtKB-EC"/>
</dbReference>
<evidence type="ECO:0000256" key="4">
    <source>
        <dbReference type="ARBA" id="ARBA00019403"/>
    </source>
</evidence>
<keyword evidence="6" id="KW-0479">Metal-binding</keyword>
<evidence type="ECO:0000256" key="9">
    <source>
        <dbReference type="ARBA" id="ARBA00023004"/>
    </source>
</evidence>
<accession>A0A2K9MBW4</accession>
<feature type="domain" description="Uracil-DNA glycosylase-like" evidence="12">
    <location>
        <begin position="125"/>
        <end position="276"/>
    </location>
</feature>
<dbReference type="EMBL" id="CP025583">
    <property type="protein sequence ID" value="AUM73139.1"/>
    <property type="molecule type" value="Genomic_DNA"/>
</dbReference>
<protein>
    <recommendedName>
        <fullName evidence="4">Type-4 uracil-DNA glycosylase</fullName>
        <ecNumber evidence="3">3.2.2.27</ecNumber>
    </recommendedName>
</protein>
<dbReference type="PANTHER" id="PTHR33693">
    <property type="entry name" value="TYPE-5 URACIL-DNA GLYCOSYLASE"/>
    <property type="match status" value="1"/>
</dbReference>
<dbReference type="GO" id="GO:0051539">
    <property type="term" value="F:4 iron, 4 sulfur cluster binding"/>
    <property type="evidence" value="ECO:0007669"/>
    <property type="project" value="UniProtKB-KW"/>
</dbReference>
<name>A0A2K9MBW4_9RHOB</name>
<keyword evidence="7" id="KW-0227">DNA damage</keyword>
<evidence type="ECO:0000256" key="7">
    <source>
        <dbReference type="ARBA" id="ARBA00022763"/>
    </source>
</evidence>
<keyword evidence="8" id="KW-0378">Hydrolase</keyword>
<reference evidence="14" key="1">
    <citation type="submission" date="2017-12" db="EMBL/GenBank/DDBJ databases">
        <title>Genomic analysis of Paracoccus sp. CBA4604.</title>
        <authorList>
            <person name="Roh S.W."/>
            <person name="Kim J.Y."/>
            <person name="Kim J.S."/>
        </authorList>
    </citation>
    <scope>NUCLEOTIDE SEQUENCE [LARGE SCALE GENOMIC DNA]</scope>
    <source>
        <strain evidence="14">CBA4604</strain>
    </source>
</reference>
<comment type="similarity">
    <text evidence="2">Belongs to the uracil-DNA glycosylase (UDG) superfamily. Type 4 (UDGa) family.</text>
</comment>
<dbReference type="SMART" id="SM00987">
    <property type="entry name" value="UreE_C"/>
    <property type="match status" value="1"/>
</dbReference>
<dbReference type="Proteomes" id="UP000234882">
    <property type="component" value="Chromosome"/>
</dbReference>